<accession>A0A5N7BA21</accession>
<dbReference type="Proteomes" id="UP000326198">
    <property type="component" value="Unassembled WGS sequence"/>
</dbReference>
<dbReference type="EMBL" id="ML736206">
    <property type="protein sequence ID" value="KAE8378578.1"/>
    <property type="molecule type" value="Genomic_DNA"/>
</dbReference>
<dbReference type="AlphaFoldDB" id="A0A5N7BA21"/>
<keyword evidence="1" id="KW-1133">Transmembrane helix</keyword>
<reference evidence="2 3" key="1">
    <citation type="submission" date="2019-04" db="EMBL/GenBank/DDBJ databases">
        <title>Friends and foes A comparative genomics studyof 23 Aspergillus species from section Flavi.</title>
        <authorList>
            <consortium name="DOE Joint Genome Institute"/>
            <person name="Kjaerbolling I."/>
            <person name="Vesth T."/>
            <person name="Frisvad J.C."/>
            <person name="Nybo J.L."/>
            <person name="Theobald S."/>
            <person name="Kildgaard S."/>
            <person name="Isbrandt T."/>
            <person name="Kuo A."/>
            <person name="Sato A."/>
            <person name="Lyhne E.K."/>
            <person name="Kogle M.E."/>
            <person name="Wiebenga A."/>
            <person name="Kun R.S."/>
            <person name="Lubbers R.J."/>
            <person name="Makela M.R."/>
            <person name="Barry K."/>
            <person name="Chovatia M."/>
            <person name="Clum A."/>
            <person name="Daum C."/>
            <person name="Haridas S."/>
            <person name="He G."/>
            <person name="LaButti K."/>
            <person name="Lipzen A."/>
            <person name="Mondo S."/>
            <person name="Riley R."/>
            <person name="Salamov A."/>
            <person name="Simmons B.A."/>
            <person name="Magnuson J.K."/>
            <person name="Henrissat B."/>
            <person name="Mortensen U.H."/>
            <person name="Larsen T.O."/>
            <person name="Devries R.P."/>
            <person name="Grigoriev I.V."/>
            <person name="Machida M."/>
            <person name="Baker S.E."/>
            <person name="Andersen M.R."/>
        </authorList>
    </citation>
    <scope>NUCLEOTIDE SEQUENCE [LARGE SCALE GENOMIC DNA]</scope>
    <source>
        <strain evidence="2 3">IBT 29228</strain>
    </source>
</reference>
<keyword evidence="1" id="KW-0812">Transmembrane</keyword>
<name>A0A5N7BA21_9EURO</name>
<evidence type="ECO:0000256" key="1">
    <source>
        <dbReference type="SAM" id="Phobius"/>
    </source>
</evidence>
<gene>
    <name evidence="2" type="ORF">BDV26DRAFT_261419</name>
</gene>
<protein>
    <submittedName>
        <fullName evidence="2">Uncharacterized protein</fullName>
    </submittedName>
</protein>
<keyword evidence="3" id="KW-1185">Reference proteome</keyword>
<organism evidence="2 3">
    <name type="scientific">Aspergillus bertholletiae</name>
    <dbReference type="NCBI Taxonomy" id="1226010"/>
    <lineage>
        <taxon>Eukaryota</taxon>
        <taxon>Fungi</taxon>
        <taxon>Dikarya</taxon>
        <taxon>Ascomycota</taxon>
        <taxon>Pezizomycotina</taxon>
        <taxon>Eurotiomycetes</taxon>
        <taxon>Eurotiomycetidae</taxon>
        <taxon>Eurotiales</taxon>
        <taxon>Aspergillaceae</taxon>
        <taxon>Aspergillus</taxon>
        <taxon>Aspergillus subgen. Circumdati</taxon>
    </lineage>
</organism>
<sequence length="68" mass="7593">MHGESLQGLGSAWRDWNFRGMKCGKNGNCDIMRTPILITITISIISIYYYSCGVVTTIIVSRAPQVVR</sequence>
<keyword evidence="1" id="KW-0472">Membrane</keyword>
<evidence type="ECO:0000313" key="3">
    <source>
        <dbReference type="Proteomes" id="UP000326198"/>
    </source>
</evidence>
<proteinExistence type="predicted"/>
<feature type="transmembrane region" description="Helical" evidence="1">
    <location>
        <begin position="36"/>
        <end position="60"/>
    </location>
</feature>
<evidence type="ECO:0000313" key="2">
    <source>
        <dbReference type="EMBL" id="KAE8378578.1"/>
    </source>
</evidence>